<feature type="transmembrane region" description="Helical" evidence="5">
    <location>
        <begin position="48"/>
        <end position="67"/>
    </location>
</feature>
<proteinExistence type="predicted"/>
<dbReference type="EMBL" id="JAOTML010000001">
    <property type="protein sequence ID" value="MCY3052563.1"/>
    <property type="molecule type" value="Genomic_DNA"/>
</dbReference>
<gene>
    <name evidence="6" type="ORF">ODY43_00900</name>
</gene>
<evidence type="ECO:0000256" key="4">
    <source>
        <dbReference type="ARBA" id="ARBA00023136"/>
    </source>
</evidence>
<keyword evidence="2 5" id="KW-0812">Transmembrane</keyword>
<dbReference type="SUPFAM" id="SSF90123">
    <property type="entry name" value="ABC transporter transmembrane region"/>
    <property type="match status" value="1"/>
</dbReference>
<protein>
    <recommendedName>
        <fullName evidence="8">ABC transmembrane type-1 domain-containing protein</fullName>
    </recommendedName>
</protein>
<evidence type="ECO:0000256" key="3">
    <source>
        <dbReference type="ARBA" id="ARBA00022989"/>
    </source>
</evidence>
<dbReference type="Gene3D" id="1.20.1560.10">
    <property type="entry name" value="ABC transporter type 1, transmembrane domain"/>
    <property type="match status" value="1"/>
</dbReference>
<evidence type="ECO:0000256" key="5">
    <source>
        <dbReference type="SAM" id="Phobius"/>
    </source>
</evidence>
<dbReference type="RefSeq" id="WP_230080900.1">
    <property type="nucleotide sequence ID" value="NZ_CAJHLF010000002.1"/>
</dbReference>
<name>A0ABT4C516_9LACT</name>
<keyword evidence="7" id="KW-1185">Reference proteome</keyword>
<keyword evidence="3 5" id="KW-1133">Transmembrane helix</keyword>
<keyword evidence="4 5" id="KW-0472">Membrane</keyword>
<dbReference type="InterPro" id="IPR036640">
    <property type="entry name" value="ABC1_TM_sf"/>
</dbReference>
<evidence type="ECO:0000256" key="1">
    <source>
        <dbReference type="ARBA" id="ARBA00004651"/>
    </source>
</evidence>
<evidence type="ECO:0000256" key="2">
    <source>
        <dbReference type="ARBA" id="ARBA00022692"/>
    </source>
</evidence>
<comment type="caution">
    <text evidence="6">The sequence shown here is derived from an EMBL/GenBank/DDBJ whole genome shotgun (WGS) entry which is preliminary data.</text>
</comment>
<dbReference type="GeneID" id="70079352"/>
<organism evidence="6 7">
    <name type="scientific">Aerococcus urinae</name>
    <dbReference type="NCBI Taxonomy" id="1376"/>
    <lineage>
        <taxon>Bacteria</taxon>
        <taxon>Bacillati</taxon>
        <taxon>Bacillota</taxon>
        <taxon>Bacilli</taxon>
        <taxon>Lactobacillales</taxon>
        <taxon>Aerococcaceae</taxon>
        <taxon>Aerococcus</taxon>
    </lineage>
</organism>
<evidence type="ECO:0000313" key="6">
    <source>
        <dbReference type="EMBL" id="MCY3052563.1"/>
    </source>
</evidence>
<sequence>MKAIYRILKKNILIFSFLTSLLSIAMVSEAFLMQFIIDAINLGKSRYIMVSFFTIIFILVQTLIYYFQQLLTSVLSKKSAYVFRKQIFRKYRLIY</sequence>
<evidence type="ECO:0008006" key="8">
    <source>
        <dbReference type="Google" id="ProtNLM"/>
    </source>
</evidence>
<reference evidence="6" key="1">
    <citation type="submission" date="2022-09" db="EMBL/GenBank/DDBJ databases">
        <title>Aerococcus urinae taxonomy study.</title>
        <authorList>
            <person name="Christensen J."/>
            <person name="Senneby E."/>
        </authorList>
    </citation>
    <scope>NUCLEOTIDE SEQUENCE</scope>
    <source>
        <strain evidence="6">NLD-066-U95</strain>
    </source>
</reference>
<comment type="subcellular location">
    <subcellularLocation>
        <location evidence="1">Cell membrane</location>
        <topology evidence="1">Multi-pass membrane protein</topology>
    </subcellularLocation>
</comment>
<accession>A0ABT4C516</accession>
<feature type="transmembrane region" description="Helical" evidence="5">
    <location>
        <begin position="12"/>
        <end position="36"/>
    </location>
</feature>
<evidence type="ECO:0000313" key="7">
    <source>
        <dbReference type="Proteomes" id="UP001069145"/>
    </source>
</evidence>
<dbReference type="Proteomes" id="UP001069145">
    <property type="component" value="Unassembled WGS sequence"/>
</dbReference>